<feature type="compositionally biased region" description="Polar residues" evidence="1">
    <location>
        <begin position="100"/>
        <end position="109"/>
    </location>
</feature>
<evidence type="ECO:0000313" key="3">
    <source>
        <dbReference type="Proteomes" id="UP001049176"/>
    </source>
</evidence>
<dbReference type="Proteomes" id="UP001049176">
    <property type="component" value="Chromosome 4"/>
</dbReference>
<protein>
    <submittedName>
        <fullName evidence="2">Uncharacterized protein</fullName>
    </submittedName>
</protein>
<evidence type="ECO:0000313" key="2">
    <source>
        <dbReference type="EMBL" id="KAG7093914.1"/>
    </source>
</evidence>
<dbReference type="EMBL" id="CM032184">
    <property type="protein sequence ID" value="KAG7093914.1"/>
    <property type="molecule type" value="Genomic_DNA"/>
</dbReference>
<proteinExistence type="predicted"/>
<feature type="region of interest" description="Disordered" evidence="1">
    <location>
        <begin position="98"/>
        <end position="123"/>
    </location>
</feature>
<gene>
    <name evidence="2" type="ORF">E1B28_007550</name>
</gene>
<dbReference type="RefSeq" id="XP_043010384.1">
    <property type="nucleotide sequence ID" value="XM_043152298.1"/>
</dbReference>
<evidence type="ECO:0000256" key="1">
    <source>
        <dbReference type="SAM" id="MobiDB-lite"/>
    </source>
</evidence>
<dbReference type="KEGG" id="more:E1B28_007550"/>
<dbReference type="GeneID" id="66076626"/>
<name>A0A9P7S1X8_9AGAR</name>
<dbReference type="AlphaFoldDB" id="A0A9P7S1X8"/>
<reference evidence="2" key="1">
    <citation type="journal article" date="2021" name="Genome Biol. Evol.">
        <title>The assembled and annotated genome of the fairy-ring fungus Marasmius oreades.</title>
        <authorList>
            <person name="Hiltunen M."/>
            <person name="Ament-Velasquez S.L."/>
            <person name="Johannesson H."/>
        </authorList>
    </citation>
    <scope>NUCLEOTIDE SEQUENCE</scope>
    <source>
        <strain evidence="2">03SP1</strain>
    </source>
</reference>
<accession>A0A9P7S1X8</accession>
<organism evidence="2 3">
    <name type="scientific">Marasmius oreades</name>
    <name type="common">fairy-ring Marasmius</name>
    <dbReference type="NCBI Taxonomy" id="181124"/>
    <lineage>
        <taxon>Eukaryota</taxon>
        <taxon>Fungi</taxon>
        <taxon>Dikarya</taxon>
        <taxon>Basidiomycota</taxon>
        <taxon>Agaricomycotina</taxon>
        <taxon>Agaricomycetes</taxon>
        <taxon>Agaricomycetidae</taxon>
        <taxon>Agaricales</taxon>
        <taxon>Marasmiineae</taxon>
        <taxon>Marasmiaceae</taxon>
        <taxon>Marasmius</taxon>
    </lineage>
</organism>
<comment type="caution">
    <text evidence="2">The sequence shown here is derived from an EMBL/GenBank/DDBJ whole genome shotgun (WGS) entry which is preliminary data.</text>
</comment>
<sequence>MQASFSSRQSNFPSFHSLALVHDLHELMSFPQPKFSTPSSTFSSPRTAPRPKVIPLYKTPIPRRATRPLPIHRTLPERALYHPYAHARRERPHPIIIEPSATSSNSTTPEVPGSPLTPIDQHSAPLRANVVLTPPPREGELRVNNVGWHRTQQEAWRKIAKNAIIKHKLDVKKCLSEQVPSAREQAVKEVPYLAILCIPPPVNRPYSSQIEDAVPSLKNQQDHWGPVLLLRETLKNQKDTRVKAEKRSKGKEPETV</sequence>
<dbReference type="OrthoDB" id="2957687at2759"/>
<keyword evidence="3" id="KW-1185">Reference proteome</keyword>